<feature type="region of interest" description="Disordered" evidence="1">
    <location>
        <begin position="186"/>
        <end position="211"/>
    </location>
</feature>
<reference evidence="2 3" key="1">
    <citation type="submission" date="2024-07" db="EMBL/GenBank/DDBJ databases">
        <title>Chromosome-level genome assembly of the water stick insect Ranatra chinensis (Heteroptera: Nepidae).</title>
        <authorList>
            <person name="Liu X."/>
        </authorList>
    </citation>
    <scope>NUCLEOTIDE SEQUENCE [LARGE SCALE GENOMIC DNA]</scope>
    <source>
        <strain evidence="2">Cailab_2021Rc</strain>
        <tissue evidence="2">Muscle</tissue>
    </source>
</reference>
<comment type="caution">
    <text evidence="2">The sequence shown here is derived from an EMBL/GenBank/DDBJ whole genome shotgun (WGS) entry which is preliminary data.</text>
</comment>
<dbReference type="SUPFAM" id="SSF47565">
    <property type="entry name" value="Insect pheromone/odorant-binding proteins"/>
    <property type="match status" value="1"/>
</dbReference>
<dbReference type="InterPro" id="IPR036728">
    <property type="entry name" value="PBP_GOBP_sf"/>
</dbReference>
<protein>
    <submittedName>
        <fullName evidence="2">Uncharacterized protein</fullName>
    </submittedName>
</protein>
<evidence type="ECO:0000313" key="2">
    <source>
        <dbReference type="EMBL" id="KAL1138511.1"/>
    </source>
</evidence>
<organism evidence="2 3">
    <name type="scientific">Ranatra chinensis</name>
    <dbReference type="NCBI Taxonomy" id="642074"/>
    <lineage>
        <taxon>Eukaryota</taxon>
        <taxon>Metazoa</taxon>
        <taxon>Ecdysozoa</taxon>
        <taxon>Arthropoda</taxon>
        <taxon>Hexapoda</taxon>
        <taxon>Insecta</taxon>
        <taxon>Pterygota</taxon>
        <taxon>Neoptera</taxon>
        <taxon>Paraneoptera</taxon>
        <taxon>Hemiptera</taxon>
        <taxon>Heteroptera</taxon>
        <taxon>Panheteroptera</taxon>
        <taxon>Nepomorpha</taxon>
        <taxon>Nepidae</taxon>
        <taxon>Ranatrinae</taxon>
        <taxon>Ranatra</taxon>
    </lineage>
</organism>
<dbReference type="Gene3D" id="1.10.238.20">
    <property type="entry name" value="Pheromone/general odorant binding protein domain"/>
    <property type="match status" value="1"/>
</dbReference>
<sequence>MASKRRNMFHKNRTQETTENGIFSVSRRLMLSVRWTGPDSANSHLQRCCGKVVVLRTKQFVRANKLGASHDIKTELVNAIKECQKEHDVTNERYRSFFKTDAMPEDEKEKMKNGVYDAVKMKADNRRKYQNEEITHADAVVDACAASLPKDVHNECDYAVEVTKCMKSESKKLIAVTTYATTAVRMQRTQSERRQATTTTPRKRPPETFQQREANKILYVDDSWNYSKTKAVSPDIKTELRNAIVECQKEYDVTNERYRSFFKSDATPENEKEKVTDGVFDTVKLKSDNRRKYNNEEDIKNADAVVDACAASCEYIIV</sequence>
<dbReference type="Proteomes" id="UP001558652">
    <property type="component" value="Unassembled WGS sequence"/>
</dbReference>
<accession>A0ABD0YRC7</accession>
<name>A0ABD0YRC7_9HEMI</name>
<dbReference type="AlphaFoldDB" id="A0ABD0YRC7"/>
<gene>
    <name evidence="2" type="ORF">AAG570_008574</name>
</gene>
<keyword evidence="3" id="KW-1185">Reference proteome</keyword>
<dbReference type="EMBL" id="JBFDAA010000003">
    <property type="protein sequence ID" value="KAL1138511.1"/>
    <property type="molecule type" value="Genomic_DNA"/>
</dbReference>
<proteinExistence type="predicted"/>
<evidence type="ECO:0000313" key="3">
    <source>
        <dbReference type="Proteomes" id="UP001558652"/>
    </source>
</evidence>
<evidence type="ECO:0000256" key="1">
    <source>
        <dbReference type="SAM" id="MobiDB-lite"/>
    </source>
</evidence>